<dbReference type="Pfam" id="PF12236">
    <property type="entry name" value="Head-tail_con"/>
    <property type="match status" value="1"/>
</dbReference>
<evidence type="ECO:0000256" key="3">
    <source>
        <dbReference type="ARBA" id="ARBA00023219"/>
    </source>
</evidence>
<name>A0A7X6BEP0_9SPHN</name>
<comment type="caution">
    <text evidence="4">The sequence shown here is derived from an EMBL/GenBank/DDBJ whole genome shotgun (WGS) entry which is preliminary data.</text>
</comment>
<dbReference type="EMBL" id="JAATJB010000023">
    <property type="protein sequence ID" value="NJB99873.1"/>
    <property type="molecule type" value="Genomic_DNA"/>
</dbReference>
<keyword evidence="5" id="KW-1185">Reference proteome</keyword>
<proteinExistence type="predicted"/>
<evidence type="ECO:0000256" key="1">
    <source>
        <dbReference type="ARBA" id="ARBA00004328"/>
    </source>
</evidence>
<accession>A0A7X6BEP0</accession>
<dbReference type="RefSeq" id="WP_167713112.1">
    <property type="nucleotide sequence ID" value="NZ_BAAADY010000034.1"/>
</dbReference>
<reference evidence="4 5" key="1">
    <citation type="submission" date="2020-03" db="EMBL/GenBank/DDBJ databases">
        <title>Genomic Encyclopedia of Type Strains, Phase IV (KMG-IV): sequencing the most valuable type-strain genomes for metagenomic binning, comparative biology and taxonomic classification.</title>
        <authorList>
            <person name="Goeker M."/>
        </authorList>
    </citation>
    <scope>NUCLEOTIDE SEQUENCE [LARGE SCALE GENOMIC DNA]</scope>
    <source>
        <strain evidence="4 5">DSM 7225</strain>
    </source>
</reference>
<keyword evidence="3" id="KW-0231">Viral genome packaging</keyword>
<evidence type="ECO:0000256" key="2">
    <source>
        <dbReference type="ARBA" id="ARBA00022612"/>
    </source>
</evidence>
<gene>
    <name evidence="4" type="ORF">GGR89_004219</name>
</gene>
<sequence>MDDATAILKRQSAMEADRMNFDAMWQDVAQHLLPRQADFLELSGMRPQGQKRSSKIFDSTAMLAMDRGIAVCEGYSMPKGTRWQVLAPRDEELGKLRHVREWYQRKTAQLFQLRTMPFSGFDTQAHESWASLLAFGNQATWIEVRRDKMGRPLGLFYRSDHIGSLWVAEDAWGRVDTMHRRFTLTARQAAQRWPNEIPPSAAKALKGPTPDPERKNDYLEVIEPNVRYEEGRMDWLGKPWAHCHVDIAEKAIFDRGGYRSMPRVYSRYEKAPFETYGRGPGMSVLPDVKQCQQMVRDIVTACEFMGRPALLAADDDLDGLIQYFAGGVTYGGLDADGNPKVRAMFEGIDISGAREMLMDTRQRIQQAFFNDLFLVQQNDGGLKSHVSAAAIMERAQEKGLLLSPLGRQETEWFGPGTDRELDLMGEIGLLDDMPGEVREAGGSYQSQYENPLARARRAEEAGGFYQLLQGVTPLIQAKPQLIDDFLTIYDFRKIVSGLAWVHSAPAAWETDEAEREAKDQAVAGQAQAAQLLEAAPVVADVADKLSRAGASNVLPA</sequence>
<evidence type="ECO:0000313" key="4">
    <source>
        <dbReference type="EMBL" id="NJB99873.1"/>
    </source>
</evidence>
<dbReference type="AlphaFoldDB" id="A0A7X6BEP0"/>
<keyword evidence="2" id="KW-1188">Viral release from host cell</keyword>
<organism evidence="4 5">
    <name type="scientific">Sphingomonas trueperi</name>
    <dbReference type="NCBI Taxonomy" id="53317"/>
    <lineage>
        <taxon>Bacteria</taxon>
        <taxon>Pseudomonadati</taxon>
        <taxon>Pseudomonadota</taxon>
        <taxon>Alphaproteobacteria</taxon>
        <taxon>Sphingomonadales</taxon>
        <taxon>Sphingomonadaceae</taxon>
        <taxon>Sphingomonas</taxon>
    </lineage>
</organism>
<evidence type="ECO:0008006" key="6">
    <source>
        <dbReference type="Google" id="ProtNLM"/>
    </source>
</evidence>
<protein>
    <recommendedName>
        <fullName evidence="6">Head-to-tail connecting protein</fullName>
    </recommendedName>
</protein>
<evidence type="ECO:0000313" key="5">
    <source>
        <dbReference type="Proteomes" id="UP000531251"/>
    </source>
</evidence>
<comment type="subcellular location">
    <subcellularLocation>
        <location evidence="1">Virion</location>
    </subcellularLocation>
</comment>
<dbReference type="Proteomes" id="UP000531251">
    <property type="component" value="Unassembled WGS sequence"/>
</dbReference>
<dbReference type="InterPro" id="IPR020991">
    <property type="entry name" value="Connector_podovirus"/>
</dbReference>